<organism evidence="11">
    <name type="scientific">freshwater metagenome</name>
    <dbReference type="NCBI Taxonomy" id="449393"/>
    <lineage>
        <taxon>unclassified sequences</taxon>
        <taxon>metagenomes</taxon>
        <taxon>ecological metagenomes</taxon>
    </lineage>
</organism>
<evidence type="ECO:0000259" key="10">
    <source>
        <dbReference type="PROSITE" id="PS50883"/>
    </source>
</evidence>
<dbReference type="InterPro" id="IPR000700">
    <property type="entry name" value="PAS-assoc_C"/>
</dbReference>
<dbReference type="PROSITE" id="PS50112">
    <property type="entry name" value="PAS"/>
    <property type="match status" value="2"/>
</dbReference>
<dbReference type="SUPFAM" id="SSF55785">
    <property type="entry name" value="PYP-like sensor domain (PAS domain)"/>
    <property type="match status" value="2"/>
</dbReference>
<evidence type="ECO:0000259" key="9">
    <source>
        <dbReference type="PROSITE" id="PS50113"/>
    </source>
</evidence>
<keyword evidence="3 7" id="KW-0812">Transmembrane</keyword>
<feature type="transmembrane region" description="Helical" evidence="7">
    <location>
        <begin position="99"/>
        <end position="120"/>
    </location>
</feature>
<feature type="transmembrane region" description="Helical" evidence="7">
    <location>
        <begin position="212"/>
        <end position="231"/>
    </location>
</feature>
<reference evidence="11" key="1">
    <citation type="submission" date="2020-05" db="EMBL/GenBank/DDBJ databases">
        <authorList>
            <person name="Chiriac C."/>
            <person name="Salcher M."/>
            <person name="Ghai R."/>
            <person name="Kavagutti S V."/>
        </authorList>
    </citation>
    <scope>NUCLEOTIDE SEQUENCE</scope>
</reference>
<dbReference type="InterPro" id="IPR029016">
    <property type="entry name" value="GAF-like_dom_sf"/>
</dbReference>
<dbReference type="InterPro" id="IPR001633">
    <property type="entry name" value="EAL_dom"/>
</dbReference>
<dbReference type="InterPro" id="IPR000014">
    <property type="entry name" value="PAS"/>
</dbReference>
<dbReference type="InterPro" id="IPR035919">
    <property type="entry name" value="EAL_sf"/>
</dbReference>
<dbReference type="NCBIfam" id="TIGR00229">
    <property type="entry name" value="sensory_box"/>
    <property type="match status" value="2"/>
</dbReference>
<feature type="transmembrane region" description="Helical" evidence="7">
    <location>
        <begin position="252"/>
        <end position="269"/>
    </location>
</feature>
<dbReference type="CDD" id="cd01948">
    <property type="entry name" value="EAL"/>
    <property type="match status" value="1"/>
</dbReference>
<feature type="transmembrane region" description="Helical" evidence="7">
    <location>
        <begin position="171"/>
        <end position="192"/>
    </location>
</feature>
<dbReference type="PROSITE" id="PS50113">
    <property type="entry name" value="PAC"/>
    <property type="match status" value="1"/>
</dbReference>
<accession>A0A6J7C5L6</accession>
<dbReference type="PANTHER" id="PTHR44757">
    <property type="entry name" value="DIGUANYLATE CYCLASE DGCP"/>
    <property type="match status" value="1"/>
</dbReference>
<evidence type="ECO:0000256" key="2">
    <source>
        <dbReference type="ARBA" id="ARBA00022475"/>
    </source>
</evidence>
<dbReference type="Gene3D" id="3.30.450.40">
    <property type="match status" value="1"/>
</dbReference>
<dbReference type="PANTHER" id="PTHR44757:SF2">
    <property type="entry name" value="BIOFILM ARCHITECTURE MAINTENANCE PROTEIN MBAA"/>
    <property type="match status" value="1"/>
</dbReference>
<dbReference type="SMART" id="SM00052">
    <property type="entry name" value="EAL"/>
    <property type="match status" value="1"/>
</dbReference>
<evidence type="ECO:0000256" key="5">
    <source>
        <dbReference type="ARBA" id="ARBA00023136"/>
    </source>
</evidence>
<dbReference type="InterPro" id="IPR013767">
    <property type="entry name" value="PAS_fold"/>
</dbReference>
<dbReference type="Pfam" id="PF05231">
    <property type="entry name" value="MASE1"/>
    <property type="match status" value="1"/>
</dbReference>
<evidence type="ECO:0000256" key="1">
    <source>
        <dbReference type="ARBA" id="ARBA00004651"/>
    </source>
</evidence>
<protein>
    <submittedName>
        <fullName evidence="11">Unannotated protein</fullName>
    </submittedName>
</protein>
<keyword evidence="4 7" id="KW-1133">Transmembrane helix</keyword>
<dbReference type="InterPro" id="IPR035965">
    <property type="entry name" value="PAS-like_dom_sf"/>
</dbReference>
<proteinExistence type="predicted"/>
<dbReference type="GO" id="GO:0005886">
    <property type="term" value="C:plasma membrane"/>
    <property type="evidence" value="ECO:0007669"/>
    <property type="project" value="UniProtKB-SubCell"/>
</dbReference>
<feature type="transmembrane region" description="Helical" evidence="7">
    <location>
        <begin position="340"/>
        <end position="361"/>
    </location>
</feature>
<dbReference type="CDD" id="cd00130">
    <property type="entry name" value="PAS"/>
    <property type="match status" value="2"/>
</dbReference>
<dbReference type="InterPro" id="IPR001610">
    <property type="entry name" value="PAC"/>
</dbReference>
<dbReference type="InterPro" id="IPR007895">
    <property type="entry name" value="MASE1"/>
</dbReference>
<sequence>MTQNTIAATSPARPTVPGVGRSTSRRTRTNVMEDTRSFEHTMSGHRRGPPYLRRDNKSYTVCTMGITGSTVRVSVARWGLLYLAVGLIVAFVQSDNGQTAWYPAIAVGVALLLLHGLRWWPVVLAVELVVSGAQHWQLTGGLVSAIVTTGEIVAMVWLLHRFRFRTTFERVDDVVLMGAIATAVAMAGSALGNLALHLTNSSHWSYTDGWKIWTVGDLTGTVLVLPTLLLLSHRQPTTPGAPVLPRSSRLEAQVVSLLTAGVLARYFATVRVHELTIVNAGPLTLCLMPIIWIAVRFGLARTAALIVALDGVAVVAYVGIGPHLSTITIDSPDSLDLVTLQLPILAVGLAALGVAAAIEAVQRAVGLERVLIDASPVAIVALDEDGIVQSWNAAAEQIFGYSAAEAIGHTPPMVANAQELDEQRNRFVSGEVTIVQYRHKNGSVVTGRLFGSSVVGADGKWGRVGIIEDISKEVAAIERQALLNTAFDQAGEAIIITTPEPAIIYANPAALNSSGWSLAEVLGENPRIFKSGQQGPELYAQLWQTLMNGERWEGILVNRRKSGDLYEERCTIGPVFSAQGKLIAYVAVKHDLSRERLLEADLERSVQIRGTALQAMEHIERQATAHDTAHAFCERIAQVTGTEVVVATFRHNGSITALAHHGATVSGIADVAIPQEMAEIYLRVTNEGSWASSPISPRVPTSPWTAHFIAHQVSGTLQAAIRSEGRLVGALILITRAPNGATWMAEHLDLADELGSFASVLLGSQIDAELEREVSKDRIAGVIERHEFHPVFQPFVSLETGEVGGYEALTRFDDGTRPDLMITEAWNVGLGLEMEEACAREAIVMAQRMLPGMSISLNFSPETVLSGRAALVVASANFQVVVEVTEHTAITDYPALRAALEGCGKIKVSVDDAGAGFASMRHILELHPDVVKLDIALIRDIDTDLGRQALAAGLCHYAAETGTVLIAEGVETQAEADMVRRLGVQHGQGYHFGKPARIG</sequence>
<dbReference type="InterPro" id="IPR052155">
    <property type="entry name" value="Biofilm_reg_signaling"/>
</dbReference>
<dbReference type="SMART" id="SM00091">
    <property type="entry name" value="PAS"/>
    <property type="match status" value="2"/>
</dbReference>
<feature type="domain" description="PAS" evidence="8">
    <location>
        <begin position="479"/>
        <end position="525"/>
    </location>
</feature>
<evidence type="ECO:0000256" key="4">
    <source>
        <dbReference type="ARBA" id="ARBA00022989"/>
    </source>
</evidence>
<feature type="transmembrane region" description="Helical" evidence="7">
    <location>
        <begin position="275"/>
        <end position="295"/>
    </location>
</feature>
<evidence type="ECO:0000313" key="11">
    <source>
        <dbReference type="EMBL" id="CAB4853336.1"/>
    </source>
</evidence>
<name>A0A6J7C5L6_9ZZZZ</name>
<dbReference type="AlphaFoldDB" id="A0A6J7C5L6"/>
<comment type="subcellular location">
    <subcellularLocation>
        <location evidence="1">Cell membrane</location>
        <topology evidence="1">Multi-pass membrane protein</topology>
    </subcellularLocation>
</comment>
<gene>
    <name evidence="11" type="ORF">UFOPK3267_02864</name>
</gene>
<dbReference type="SUPFAM" id="SSF55781">
    <property type="entry name" value="GAF domain-like"/>
    <property type="match status" value="1"/>
</dbReference>
<dbReference type="Gene3D" id="3.30.450.20">
    <property type="entry name" value="PAS domain"/>
    <property type="match status" value="2"/>
</dbReference>
<feature type="region of interest" description="Disordered" evidence="6">
    <location>
        <begin position="1"/>
        <end position="28"/>
    </location>
</feature>
<evidence type="ECO:0000256" key="6">
    <source>
        <dbReference type="SAM" id="MobiDB-lite"/>
    </source>
</evidence>
<feature type="domain" description="EAL" evidence="10">
    <location>
        <begin position="772"/>
        <end position="999"/>
    </location>
</feature>
<dbReference type="EMBL" id="CAFBIY010000238">
    <property type="protein sequence ID" value="CAB4853336.1"/>
    <property type="molecule type" value="Genomic_DNA"/>
</dbReference>
<feature type="transmembrane region" description="Helical" evidence="7">
    <location>
        <begin position="302"/>
        <end position="320"/>
    </location>
</feature>
<keyword evidence="5 7" id="KW-0472">Membrane</keyword>
<feature type="transmembrane region" description="Helical" evidence="7">
    <location>
        <begin position="75"/>
        <end position="92"/>
    </location>
</feature>
<dbReference type="SMART" id="SM00086">
    <property type="entry name" value="PAC"/>
    <property type="match status" value="2"/>
</dbReference>
<dbReference type="Gene3D" id="3.20.20.450">
    <property type="entry name" value="EAL domain"/>
    <property type="match status" value="1"/>
</dbReference>
<dbReference type="Pfam" id="PF00989">
    <property type="entry name" value="PAS"/>
    <property type="match status" value="2"/>
</dbReference>
<dbReference type="Pfam" id="PF00563">
    <property type="entry name" value="EAL"/>
    <property type="match status" value="1"/>
</dbReference>
<feature type="domain" description="PAS" evidence="8">
    <location>
        <begin position="371"/>
        <end position="410"/>
    </location>
</feature>
<evidence type="ECO:0000259" key="8">
    <source>
        <dbReference type="PROSITE" id="PS50112"/>
    </source>
</evidence>
<keyword evidence="2" id="KW-1003">Cell membrane</keyword>
<evidence type="ECO:0000256" key="3">
    <source>
        <dbReference type="ARBA" id="ARBA00022692"/>
    </source>
</evidence>
<feature type="transmembrane region" description="Helical" evidence="7">
    <location>
        <begin position="140"/>
        <end position="159"/>
    </location>
</feature>
<dbReference type="GO" id="GO:0006355">
    <property type="term" value="P:regulation of DNA-templated transcription"/>
    <property type="evidence" value="ECO:0007669"/>
    <property type="project" value="InterPro"/>
</dbReference>
<feature type="domain" description="PAC" evidence="9">
    <location>
        <begin position="550"/>
        <end position="604"/>
    </location>
</feature>
<dbReference type="PROSITE" id="PS50883">
    <property type="entry name" value="EAL"/>
    <property type="match status" value="1"/>
</dbReference>
<evidence type="ECO:0000256" key="7">
    <source>
        <dbReference type="SAM" id="Phobius"/>
    </source>
</evidence>
<dbReference type="SUPFAM" id="SSF141868">
    <property type="entry name" value="EAL domain-like"/>
    <property type="match status" value="1"/>
</dbReference>